<name>A0AC58HEG4_DANRE</name>
<reference evidence="2" key="1">
    <citation type="submission" date="2025-08" db="UniProtKB">
        <authorList>
            <consortium name="RefSeq"/>
        </authorList>
    </citation>
    <scope>IDENTIFICATION</scope>
    <source>
        <strain evidence="2">Tuebingen</strain>
        <tissue evidence="2">Fibroblasts and whole tissue</tissue>
    </source>
</reference>
<sequence length="896" mass="103293">MDITFSTINVRSVKSIVRAQSILSLLKTFRSDVLLIQECALPFLTKYTKWERLWTQGPSIWSGSNFNKNDGVAVLINNPHILVKGSTVIRDGRAILVNLSFLDRDINVLNVYGFNDKNDRYELFEDFQPHMLGRVPFILAGDFNCVLTHKDRRRREDFKLDKTSVLMQALVRDFKLVDCFRTTHQREEGFTWFSGDGTRASRIDYVFSRNCPPTDARLTPLFFSDHHMLSCTLSLPPGATVGGGLWKLNCSLLEDKEIAGEYREQFSQWQTLQDFYETRAHWWEMVKTRTTQFFKKVGRDKKNKEKRCMKGLQKRLQRYFNLLNEGFDFNEEIKAVKKEMLILTTNQAKGAILRSREKEIEEGEKCTCYFFKKIISKGGAITVLKNQGEEIKTTEGILKEVESFYSKLYDEKTIDNDILMEVLEFLEEKVDKNCAVLSQDFTVLEIFKALKDFKRGKSPGSDGLPSEFYTTFWDILAQDLLTVFNELQNFNKLPDSFRIGTVLLLFKKGDKTDLRNWRPITLLNCDCKLFSKILATRMSMVLEDVIHPDQACAVPGRKITDSLLLIRDAICYARDRNIRLVVLNLDFEKAFDRISHQFLFKVLKKMGFPGKFIAWVGLLYKDLNSKIIVNGHLSKAVNIHSGVRQGCPLSPLLYVACIEPLAQILRRDKWISGFKVPGTGGLEATCLLYMDDVTLLTSDLSTARRAMDLTDWFGRASGAKLNRNKSEAQLFGPWDNIQPEGLDMVFRRDDHFKVLGVKFDKEGGGRENWNDILGKVRQRLGFWVLRQLTIEGKILIYKAVILPLMLLVCSVFSPPRHFLLELERAVFYFIWGSKWERLRREVVKKKTENGGKGLPDPYLFLASRFTALHFRYVTTPSRENKTAAMARTAEETAKIF</sequence>
<gene>
    <name evidence="2" type="primary">LOC110438160</name>
</gene>
<evidence type="ECO:0000313" key="2">
    <source>
        <dbReference type="RefSeq" id="XP_073780380.1"/>
    </source>
</evidence>
<keyword evidence="1" id="KW-1185">Reference proteome</keyword>
<organism evidence="1 2">
    <name type="scientific">Danio rerio</name>
    <name type="common">Zebrafish</name>
    <name type="synonym">Brachydanio rerio</name>
    <dbReference type="NCBI Taxonomy" id="7955"/>
    <lineage>
        <taxon>Eukaryota</taxon>
        <taxon>Metazoa</taxon>
        <taxon>Chordata</taxon>
        <taxon>Craniata</taxon>
        <taxon>Vertebrata</taxon>
        <taxon>Euteleostomi</taxon>
        <taxon>Actinopterygii</taxon>
        <taxon>Neopterygii</taxon>
        <taxon>Teleostei</taxon>
        <taxon>Ostariophysi</taxon>
        <taxon>Cypriniformes</taxon>
        <taxon>Danionidae</taxon>
        <taxon>Danioninae</taxon>
        <taxon>Danio</taxon>
    </lineage>
</organism>
<dbReference type="Proteomes" id="UP000000437">
    <property type="component" value="Chromosome 2"/>
</dbReference>
<protein>
    <submittedName>
        <fullName evidence="2">Transposon TX1 uncharacterized 149 kDa protein</fullName>
    </submittedName>
</protein>
<evidence type="ECO:0000313" key="1">
    <source>
        <dbReference type="Proteomes" id="UP000000437"/>
    </source>
</evidence>
<proteinExistence type="predicted"/>
<accession>A0AC58HEG4</accession>
<dbReference type="RefSeq" id="XP_073780380.1">
    <property type="nucleotide sequence ID" value="XM_073924279.1"/>
</dbReference>